<dbReference type="RefSeq" id="WP_148972399.1">
    <property type="nucleotide sequence ID" value="NZ_CP043314.1"/>
</dbReference>
<dbReference type="PANTHER" id="PTHR32332:SF18">
    <property type="entry name" value="2-NITROPROPANE DIOXYGENASE"/>
    <property type="match status" value="1"/>
</dbReference>
<dbReference type="OrthoDB" id="5288029at2"/>
<accession>A0A5C0UGM9</accession>
<dbReference type="InterPro" id="IPR013785">
    <property type="entry name" value="Aldolase_TIM"/>
</dbReference>
<sequence length="467" mass="52347">MILKNLVINGKEILPLVEGGKGIYATNGESAGAWAACGGIGTISAVYSDIIRNHITISKGIDGFSGATRADRSQQLADHSIEATISQVKIARERSNGNGLININILWELAKTKEILHGVLSKVGDLIHGVTCGAGIPYQLGEIAAKYKVMFYPIVSSAKVFEVLWKRAYKKYKDYLGAVVYENPWRSGGHLGISNREDPNNPEDSLGRVRKLRETMNDLDLKHIPIILAGGVWNLKEFEKDWINDPFMNPIMFQFGTRPLLTQESPISEEWKQQLFDLKQGDIKINKFSPTGFYSSAVNNDFLQDLQGISDRQVVYSKEINEEFNTPYKNIRRTIYIRESDLEKVTSWIESGHDKMLYTPDSTIVFVNSEKAKQIKEDQINCVGCLSRCRFSNWDNEAGTSGEKPDPRSFCIYKTLHNVSHGDSVDNNLMFGGDNAYRFAGDPLYKKNGNKYIPTVKELIDAIKSGN</sequence>
<keyword evidence="1" id="KW-0503">Monooxygenase</keyword>
<dbReference type="AlphaFoldDB" id="A0A5C0UGM9"/>
<dbReference type="GO" id="GO:0004497">
    <property type="term" value="F:monooxygenase activity"/>
    <property type="evidence" value="ECO:0007669"/>
    <property type="project" value="UniProtKB-KW"/>
</dbReference>
<dbReference type="SUPFAM" id="SSF51412">
    <property type="entry name" value="Inosine monophosphate dehydrogenase (IMPDH)"/>
    <property type="match status" value="1"/>
</dbReference>
<dbReference type="Proteomes" id="UP000324924">
    <property type="component" value="Chromosome"/>
</dbReference>
<keyword evidence="1" id="KW-0560">Oxidoreductase</keyword>
<protein>
    <submittedName>
        <fullName evidence="1">Nitronate monooxygenase</fullName>
    </submittedName>
</protein>
<evidence type="ECO:0000313" key="1">
    <source>
        <dbReference type="EMBL" id="QEK39276.1"/>
    </source>
</evidence>
<organism evidence="1 2">
    <name type="scientific">Candidatus Nesciobacter abundans</name>
    <dbReference type="NCBI Taxonomy" id="2601668"/>
    <lineage>
        <taxon>Bacteria</taxon>
        <taxon>Pseudomonadati</taxon>
        <taxon>Pseudomonadota</taxon>
        <taxon>Alphaproteobacteria</taxon>
        <taxon>Holosporales</taxon>
        <taxon>Holosporaceae</taxon>
        <taxon>Candidatus Nesciobacter</taxon>
    </lineage>
</organism>
<evidence type="ECO:0000313" key="2">
    <source>
        <dbReference type="Proteomes" id="UP000324924"/>
    </source>
</evidence>
<reference evidence="1 2" key="1">
    <citation type="submission" date="2019-08" db="EMBL/GenBank/DDBJ databases">
        <title>Highly reduced genomes of protist endosymbionts show evolutionary convergence.</title>
        <authorList>
            <person name="George E."/>
            <person name="Husnik F."/>
            <person name="Tashyreva D."/>
            <person name="Prokopchuk G."/>
            <person name="Horak A."/>
            <person name="Kwong W.K."/>
            <person name="Lukes J."/>
            <person name="Keeling P.J."/>
        </authorList>
    </citation>
    <scope>NUCLEOTIDE SEQUENCE [LARGE SCALE GENOMIC DNA]</scope>
    <source>
        <strain evidence="1">1604HC</strain>
    </source>
</reference>
<dbReference type="KEGG" id="nabu:FZC36_02485"/>
<name>A0A5C0UGM9_9PROT</name>
<proteinExistence type="predicted"/>
<dbReference type="EMBL" id="CP043314">
    <property type="protein sequence ID" value="QEK39276.1"/>
    <property type="molecule type" value="Genomic_DNA"/>
</dbReference>
<keyword evidence="2" id="KW-1185">Reference proteome</keyword>
<dbReference type="Gene3D" id="3.20.20.70">
    <property type="entry name" value="Aldolase class I"/>
    <property type="match status" value="1"/>
</dbReference>
<gene>
    <name evidence="1" type="ORF">FZC36_02485</name>
</gene>
<dbReference type="PANTHER" id="PTHR32332">
    <property type="entry name" value="2-NITROPROPANE DIOXYGENASE"/>
    <property type="match status" value="1"/>
</dbReference>